<reference evidence="1 2" key="1">
    <citation type="journal article" date="2019" name="PLoS Negl. Trop. Dis.">
        <title>Whole genome sequencing of Entamoeba nuttalli reveals mammalian host-related molecular signatures and a novel octapeptide-repeat surface protein.</title>
        <authorList>
            <person name="Tanaka M."/>
            <person name="Makiuchi T."/>
            <person name="Komiyama T."/>
            <person name="Shiina T."/>
            <person name="Osaki K."/>
            <person name="Tachibana H."/>
        </authorList>
    </citation>
    <scope>NUCLEOTIDE SEQUENCE [LARGE SCALE GENOMIC DNA]</scope>
    <source>
        <strain evidence="1 2">P19-061405</strain>
    </source>
</reference>
<gene>
    <name evidence="1" type="ORF">ENUP19_0374G0033</name>
</gene>
<sequence length="68" mass="8057">EMKKIVKYQCILYSCSDEDIENSISENETKLLLYNHVVFHVGVDKTKKINAKYQQIISEEKECIKIYK</sequence>
<evidence type="ECO:0000313" key="1">
    <source>
        <dbReference type="EMBL" id="GAB1228116.1"/>
    </source>
</evidence>
<keyword evidence="2" id="KW-1185">Reference proteome</keyword>
<proteinExistence type="predicted"/>
<protein>
    <submittedName>
        <fullName evidence="1">Uncharacterized protein</fullName>
    </submittedName>
</protein>
<dbReference type="EMBL" id="BAAFRS010000374">
    <property type="protein sequence ID" value="GAB1228116.1"/>
    <property type="molecule type" value="Genomic_DNA"/>
</dbReference>
<organism evidence="1 2">
    <name type="scientific">Entamoeba nuttalli</name>
    <dbReference type="NCBI Taxonomy" id="412467"/>
    <lineage>
        <taxon>Eukaryota</taxon>
        <taxon>Amoebozoa</taxon>
        <taxon>Evosea</taxon>
        <taxon>Archamoebae</taxon>
        <taxon>Mastigamoebida</taxon>
        <taxon>Entamoebidae</taxon>
        <taxon>Entamoeba</taxon>
    </lineage>
</organism>
<comment type="caution">
    <text evidence="1">The sequence shown here is derived from an EMBL/GenBank/DDBJ whole genome shotgun (WGS) entry which is preliminary data.</text>
</comment>
<name>A0ABQ0DZ21_9EUKA</name>
<dbReference type="Proteomes" id="UP001628156">
    <property type="component" value="Unassembled WGS sequence"/>
</dbReference>
<evidence type="ECO:0000313" key="2">
    <source>
        <dbReference type="Proteomes" id="UP001628156"/>
    </source>
</evidence>
<accession>A0ABQ0DZ21</accession>
<feature type="non-terminal residue" evidence="1">
    <location>
        <position position="1"/>
    </location>
</feature>